<reference evidence="3" key="1">
    <citation type="submission" date="2015-12" db="EMBL/GenBank/DDBJ databases">
        <title>Klebsiella pneumoniae strain KP04 plasmid pKP04VIM, complete sequence.</title>
        <authorList>
            <person name="Li R."/>
            <person name="Lin D."/>
            <person name="Chen C."/>
        </authorList>
    </citation>
    <scope>NUCLEOTIDE SEQUENCE</scope>
    <source>
        <plasmid evidence="3">pKP04VIM</plasmid>
    </source>
</reference>
<reference evidence="4 5" key="2">
    <citation type="submission" date="2021-09" db="EMBL/GenBank/DDBJ databases">
        <title>Whole genome sequencing of antimicrobial-resistant bacteria isolated from aquatic animals, plants, and environment in Asia.</title>
        <authorList>
            <person name="Hirabayashi A."/>
            <person name="Suzuki M."/>
        </authorList>
    </citation>
    <scope>NUCLEOTIDE SEQUENCE [LARGE SCALE GENOMIC DNA]</scope>
    <source>
        <strain evidence="4 5">NUITM-VK2</strain>
        <plasmid evidence="4 5">pNUITM-VK2</plasmid>
    </source>
</reference>
<dbReference type="Proteomes" id="UP001319930">
    <property type="component" value="Plasmid pNUITM-VK2"/>
</dbReference>
<dbReference type="EMBL" id="KU318421">
    <property type="protein sequence ID" value="ANS55254.1"/>
    <property type="molecule type" value="Genomic_DNA"/>
</dbReference>
<keyword evidence="2" id="KW-0472">Membrane</keyword>
<accession>A0A1B1LQC1</accession>
<feature type="transmembrane region" description="Helical" evidence="2">
    <location>
        <begin position="7"/>
        <end position="26"/>
    </location>
</feature>
<keyword evidence="3" id="KW-0614">Plasmid</keyword>
<dbReference type="PATRIC" id="fig|573.1650.peg.5547"/>
<dbReference type="EMBL" id="AP025164">
    <property type="protein sequence ID" value="BDB30944.1"/>
    <property type="molecule type" value="Genomic_DNA"/>
</dbReference>
<gene>
    <name evidence="4" type="ORF">NUITMVK2_0580</name>
</gene>
<evidence type="ECO:0000313" key="3">
    <source>
        <dbReference type="EMBL" id="ANS55254.1"/>
    </source>
</evidence>
<evidence type="ECO:0000313" key="4">
    <source>
        <dbReference type="EMBL" id="BDB30944.1"/>
    </source>
</evidence>
<keyword evidence="2" id="KW-0812">Transmembrane</keyword>
<name>A0A1B1LQC1_KLEPN</name>
<evidence type="ECO:0000256" key="1">
    <source>
        <dbReference type="SAM" id="MobiDB-lite"/>
    </source>
</evidence>
<geneLocation type="plasmid" evidence="4 5">
    <name>pNUITM-VK2</name>
</geneLocation>
<organism evidence="3">
    <name type="scientific">Klebsiella pneumoniae</name>
    <dbReference type="NCBI Taxonomy" id="573"/>
    <lineage>
        <taxon>Bacteria</taxon>
        <taxon>Pseudomonadati</taxon>
        <taxon>Pseudomonadota</taxon>
        <taxon>Gammaproteobacteria</taxon>
        <taxon>Enterobacterales</taxon>
        <taxon>Enterobacteriaceae</taxon>
        <taxon>Klebsiella/Raoultella group</taxon>
        <taxon>Klebsiella</taxon>
        <taxon>Klebsiella pneumoniae complex</taxon>
    </lineage>
</organism>
<proteinExistence type="predicted"/>
<evidence type="ECO:0000256" key="2">
    <source>
        <dbReference type="SAM" id="Phobius"/>
    </source>
</evidence>
<dbReference type="RefSeq" id="WP_017901061.1">
    <property type="nucleotide sequence ID" value="NZ_AP018583.1"/>
</dbReference>
<sequence>MRKKSNFSVFAWVILFSVGLGVGFFIGNVQKERSELVQILPTEYTVQETELPEFDDFKVYDSDILLSDEVIAREKNIDLSKGKKSDEKIITLTEPDGSRTHEQARENPQIELESESQFYEHLENNVFKNLRAEPPYSVPQIDEKIRSLRVKRYLPPGNKGQHNENFEAEGIVGRK</sequence>
<evidence type="ECO:0000313" key="5">
    <source>
        <dbReference type="Proteomes" id="UP001319930"/>
    </source>
</evidence>
<dbReference type="GeneID" id="93756822"/>
<keyword evidence="2" id="KW-1133">Transmembrane helix</keyword>
<geneLocation type="plasmid" evidence="3">
    <name>pKP04VIM</name>
</geneLocation>
<dbReference type="AlphaFoldDB" id="A0A1B1LQC1"/>
<feature type="region of interest" description="Disordered" evidence="1">
    <location>
        <begin position="153"/>
        <end position="175"/>
    </location>
</feature>
<protein>
    <submittedName>
        <fullName evidence="3">Uncharacterized protein</fullName>
    </submittedName>
</protein>